<evidence type="ECO:0000256" key="1">
    <source>
        <dbReference type="ARBA" id="ARBA00044504"/>
    </source>
</evidence>
<comment type="similarity">
    <text evidence="1">Belongs to the major facilitator superfamily. Phosphate:H(+) symporter (TC 2.A.1.9) family.</text>
</comment>
<dbReference type="Gene3D" id="1.20.1250.20">
    <property type="entry name" value="MFS general substrate transporter like domains"/>
    <property type="match status" value="1"/>
</dbReference>
<gene>
    <name evidence="3" type="ORF">M569_13469</name>
</gene>
<dbReference type="EMBL" id="AUSU01006925">
    <property type="protein sequence ID" value="EPS61330.1"/>
    <property type="molecule type" value="Genomic_DNA"/>
</dbReference>
<accession>S8C3G9</accession>
<reference evidence="3 4" key="1">
    <citation type="journal article" date="2013" name="BMC Genomics">
        <title>The miniature genome of a carnivorous plant Genlisea aurea contains a low number of genes and short non-coding sequences.</title>
        <authorList>
            <person name="Leushkin E.V."/>
            <person name="Sutormin R.A."/>
            <person name="Nabieva E.R."/>
            <person name="Penin A.A."/>
            <person name="Kondrashov A.S."/>
            <person name="Logacheva M.D."/>
        </authorList>
    </citation>
    <scope>NUCLEOTIDE SEQUENCE [LARGE SCALE GENOMIC DNA]</scope>
</reference>
<evidence type="ECO:0000313" key="3">
    <source>
        <dbReference type="EMBL" id="EPS61330.1"/>
    </source>
</evidence>
<evidence type="ECO:0000313" key="4">
    <source>
        <dbReference type="Proteomes" id="UP000015453"/>
    </source>
</evidence>
<feature type="transmembrane region" description="Helical" evidence="2">
    <location>
        <begin position="6"/>
        <end position="24"/>
    </location>
</feature>
<keyword evidence="2" id="KW-0812">Transmembrane</keyword>
<proteinExistence type="inferred from homology"/>
<feature type="transmembrane region" description="Helical" evidence="2">
    <location>
        <begin position="86"/>
        <end position="109"/>
    </location>
</feature>
<evidence type="ECO:0000256" key="2">
    <source>
        <dbReference type="SAM" id="Phobius"/>
    </source>
</evidence>
<protein>
    <submittedName>
        <fullName evidence="3">Uncharacterized protein</fullName>
    </submittedName>
</protein>
<keyword evidence="2" id="KW-0472">Membrane</keyword>
<feature type="non-terminal residue" evidence="3">
    <location>
        <position position="1"/>
    </location>
</feature>
<dbReference type="InterPro" id="IPR036259">
    <property type="entry name" value="MFS_trans_sf"/>
</dbReference>
<dbReference type="PANTHER" id="PTHR11654">
    <property type="entry name" value="OLIGOPEPTIDE TRANSPORTER-RELATED"/>
    <property type="match status" value="1"/>
</dbReference>
<sequence>FLHRGGVAIAIILSILCCIAAAIFETMRLDVIRKHGLEDKPNDTIPMSMFLLLPQFILLAGLDILLEKSVSDIYKEKIPEPRYLNYATNAAIGFGMFGAVGLVYIVDTVTEKMGSKKSWFQRTLNKSRLDKYYWGLAVLSTANLLFW</sequence>
<organism evidence="3 4">
    <name type="scientific">Genlisea aurea</name>
    <dbReference type="NCBI Taxonomy" id="192259"/>
    <lineage>
        <taxon>Eukaryota</taxon>
        <taxon>Viridiplantae</taxon>
        <taxon>Streptophyta</taxon>
        <taxon>Embryophyta</taxon>
        <taxon>Tracheophyta</taxon>
        <taxon>Spermatophyta</taxon>
        <taxon>Magnoliopsida</taxon>
        <taxon>eudicotyledons</taxon>
        <taxon>Gunneridae</taxon>
        <taxon>Pentapetalae</taxon>
        <taxon>asterids</taxon>
        <taxon>lamiids</taxon>
        <taxon>Lamiales</taxon>
        <taxon>Lentibulariaceae</taxon>
        <taxon>Genlisea</taxon>
    </lineage>
</organism>
<dbReference type="Proteomes" id="UP000015453">
    <property type="component" value="Unassembled WGS sequence"/>
</dbReference>
<feature type="transmembrane region" description="Helical" evidence="2">
    <location>
        <begin position="45"/>
        <end position="66"/>
    </location>
</feature>
<name>S8C3G9_9LAMI</name>
<keyword evidence="2" id="KW-1133">Transmembrane helix</keyword>
<dbReference type="AlphaFoldDB" id="S8C3G9"/>
<keyword evidence="4" id="KW-1185">Reference proteome</keyword>
<dbReference type="OrthoDB" id="1181826at2759"/>
<comment type="caution">
    <text evidence="3">The sequence shown here is derived from an EMBL/GenBank/DDBJ whole genome shotgun (WGS) entry which is preliminary data.</text>
</comment>
<feature type="non-terminal residue" evidence="3">
    <location>
        <position position="147"/>
    </location>
</feature>